<evidence type="ECO:0000256" key="1">
    <source>
        <dbReference type="SAM" id="SignalP"/>
    </source>
</evidence>
<keyword evidence="1" id="KW-0732">Signal</keyword>
<feature type="chain" id="PRO_5046735078" description="SGNH hydrolase-type esterase domain-containing protein" evidence="1">
    <location>
        <begin position="18"/>
        <end position="278"/>
    </location>
</feature>
<dbReference type="InterPro" id="IPR013830">
    <property type="entry name" value="SGNH_hydro"/>
</dbReference>
<dbReference type="PANTHER" id="PTHR30383:SF31">
    <property type="entry name" value="SGNH HYDROLASE-TYPE ESTERASE DOMAIN-CONTAINING PROTEIN-RELATED"/>
    <property type="match status" value="1"/>
</dbReference>
<dbReference type="EMBL" id="JBAWTH010000021">
    <property type="protein sequence ID" value="KAL2287131.1"/>
    <property type="molecule type" value="Genomic_DNA"/>
</dbReference>
<dbReference type="SUPFAM" id="SSF52266">
    <property type="entry name" value="SGNH hydrolase"/>
    <property type="match status" value="1"/>
</dbReference>
<organism evidence="3 4">
    <name type="scientific">Diaporthe vaccinii</name>
    <dbReference type="NCBI Taxonomy" id="105482"/>
    <lineage>
        <taxon>Eukaryota</taxon>
        <taxon>Fungi</taxon>
        <taxon>Dikarya</taxon>
        <taxon>Ascomycota</taxon>
        <taxon>Pezizomycotina</taxon>
        <taxon>Sordariomycetes</taxon>
        <taxon>Sordariomycetidae</taxon>
        <taxon>Diaporthales</taxon>
        <taxon>Diaporthaceae</taxon>
        <taxon>Diaporthe</taxon>
        <taxon>Diaporthe eres species complex</taxon>
    </lineage>
</organism>
<evidence type="ECO:0000313" key="3">
    <source>
        <dbReference type="EMBL" id="KAL2287131.1"/>
    </source>
</evidence>
<proteinExistence type="predicted"/>
<sequence length="278" mass="28542">MLRDIFMLSVAAAVASALPRGITVIPGGNADTVTPLTTLSSAGAAVAARQALAPAPAAPVPLRIMPLGASVTFGTGSSTGDSYRKDLRDQLVAAGQTVNFVGEFQNGNFTNRQVEATPGFVINQIANSSNATVPKFLPNLVLLDAGTNNCNSGGTVPDAAANVSSLINSIYTQSPGSTVILASVLVNKVPAQEACRVDVNNQYNALAAQLTGRGAKFVFVDMRSPEGPTTNDLADTRHPNDVGYQKMANIWMQGIQQALAKGFITAAAENGIAADGGA</sequence>
<dbReference type="PANTHER" id="PTHR30383">
    <property type="entry name" value="THIOESTERASE 1/PROTEASE 1/LYSOPHOSPHOLIPASE L1"/>
    <property type="match status" value="1"/>
</dbReference>
<dbReference type="InterPro" id="IPR051532">
    <property type="entry name" value="Ester_Hydrolysis_Enzymes"/>
</dbReference>
<dbReference type="Pfam" id="PF13472">
    <property type="entry name" value="Lipase_GDSL_2"/>
    <property type="match status" value="1"/>
</dbReference>
<dbReference type="Gene3D" id="3.40.50.1110">
    <property type="entry name" value="SGNH hydrolase"/>
    <property type="match status" value="1"/>
</dbReference>
<reference evidence="3 4" key="1">
    <citation type="submission" date="2024-03" db="EMBL/GenBank/DDBJ databases">
        <title>A high-quality draft genome sequence of Diaporthe vaccinii, a causative agent of upright dieback and viscid rot disease in cranberry plants.</title>
        <authorList>
            <person name="Sarrasin M."/>
            <person name="Lang B.F."/>
            <person name="Burger G."/>
        </authorList>
    </citation>
    <scope>NUCLEOTIDE SEQUENCE [LARGE SCALE GENOMIC DNA]</scope>
    <source>
        <strain evidence="3 4">IS7</strain>
    </source>
</reference>
<feature type="signal peptide" evidence="1">
    <location>
        <begin position="1"/>
        <end position="17"/>
    </location>
</feature>
<keyword evidence="4" id="KW-1185">Reference proteome</keyword>
<accession>A0ABR4EXG6</accession>
<evidence type="ECO:0000259" key="2">
    <source>
        <dbReference type="Pfam" id="PF13472"/>
    </source>
</evidence>
<protein>
    <recommendedName>
        <fullName evidence="2">SGNH hydrolase-type esterase domain-containing protein</fullName>
    </recommendedName>
</protein>
<comment type="caution">
    <text evidence="3">The sequence shown here is derived from an EMBL/GenBank/DDBJ whole genome shotgun (WGS) entry which is preliminary data.</text>
</comment>
<name>A0ABR4EXG6_9PEZI</name>
<dbReference type="Proteomes" id="UP001600888">
    <property type="component" value="Unassembled WGS sequence"/>
</dbReference>
<dbReference type="InterPro" id="IPR036514">
    <property type="entry name" value="SGNH_hydro_sf"/>
</dbReference>
<gene>
    <name evidence="3" type="ORF">FJTKL_06132</name>
</gene>
<evidence type="ECO:0000313" key="4">
    <source>
        <dbReference type="Proteomes" id="UP001600888"/>
    </source>
</evidence>
<feature type="domain" description="SGNH hydrolase-type esterase" evidence="2">
    <location>
        <begin position="67"/>
        <end position="245"/>
    </location>
</feature>